<proteinExistence type="inferred from homology"/>
<dbReference type="GO" id="GO:0008784">
    <property type="term" value="F:alanine racemase activity"/>
    <property type="evidence" value="ECO:0007669"/>
    <property type="project" value="UniProtKB-UniRule"/>
</dbReference>
<keyword evidence="10" id="KW-1185">Reference proteome</keyword>
<feature type="active site" description="Proton acceptor; specific for L-alanine" evidence="5">
    <location>
        <position position="270"/>
    </location>
</feature>
<dbReference type="Gene3D" id="3.20.20.10">
    <property type="entry name" value="Alanine racemase"/>
    <property type="match status" value="1"/>
</dbReference>
<evidence type="ECO:0000256" key="4">
    <source>
        <dbReference type="ARBA" id="ARBA00023235"/>
    </source>
</evidence>
<evidence type="ECO:0000256" key="5">
    <source>
        <dbReference type="HAMAP-Rule" id="MF_01201"/>
    </source>
</evidence>
<dbReference type="SUPFAM" id="SSF51419">
    <property type="entry name" value="PLP-binding barrel"/>
    <property type="match status" value="1"/>
</dbReference>
<dbReference type="RefSeq" id="WP_132245980.1">
    <property type="nucleotide sequence ID" value="NZ_SLWV01000016.1"/>
</dbReference>
<evidence type="ECO:0000256" key="1">
    <source>
        <dbReference type="ARBA" id="ARBA00000316"/>
    </source>
</evidence>
<reference evidence="9 10" key="1">
    <citation type="submission" date="2019-03" db="EMBL/GenBank/DDBJ databases">
        <title>Genomic Encyclopedia of Type Strains, Phase IV (KMG-IV): sequencing the most valuable type-strain genomes for metagenomic binning, comparative biology and taxonomic classification.</title>
        <authorList>
            <person name="Goeker M."/>
        </authorList>
    </citation>
    <scope>NUCLEOTIDE SEQUENCE [LARGE SCALE GENOMIC DNA]</scope>
    <source>
        <strain evidence="9 10">DSM 102940</strain>
    </source>
</reference>
<dbReference type="InterPro" id="IPR000821">
    <property type="entry name" value="Ala_racemase"/>
</dbReference>
<dbReference type="UniPathway" id="UPA00042">
    <property type="reaction ID" value="UER00497"/>
</dbReference>
<keyword evidence="4 5" id="KW-0413">Isomerase</keyword>
<comment type="caution">
    <text evidence="9">The sequence shown here is derived from an EMBL/GenBank/DDBJ whole genome shotgun (WGS) entry which is preliminary data.</text>
</comment>
<dbReference type="PANTHER" id="PTHR30511:SF0">
    <property type="entry name" value="ALANINE RACEMASE, CATABOLIC-RELATED"/>
    <property type="match status" value="1"/>
</dbReference>
<dbReference type="GO" id="GO:0005829">
    <property type="term" value="C:cytosol"/>
    <property type="evidence" value="ECO:0007669"/>
    <property type="project" value="TreeGrafter"/>
</dbReference>
<dbReference type="EMBL" id="SLWV01000016">
    <property type="protein sequence ID" value="TCO73156.1"/>
    <property type="molecule type" value="Genomic_DNA"/>
</dbReference>
<sequence length="399" mass="44693">MLSLKETRPVWAEINLDYLAHNIKEIRKIVRKESLVTAVIKADGYGHGAVEIAEILLGNGANRLAVATLSEALELRSVYREVPILILGYTPEYNAEEIIKNKITQTIYSLEQAQKFSEMAQALNQDVTFHIKIDTGMRRIGFQPNEETVKIIKEIYNLSNVKLEGIFTHFAVADEIDKTFTGKQYEKFISVVHMLEEERISIPIKHVSNSAATMDLQEMNLDMVRVGIILYGLYPSDEVKKNTIDLKPVLSLKVKISHVKTLPEGIGISYGLKYTTNKPSKIATIPIGYADGYTRMLSGKAEALVGEEKVAIVGRICMDQCMIDVTNIEDVNVGDEVILIGSDGKNTITVDDVAKKLDTINYEIVCMLGKRIPRVYIQNNKVIKINDNIMKSVNFNRGV</sequence>
<dbReference type="PRINTS" id="PR00992">
    <property type="entry name" value="ALARACEMASE"/>
</dbReference>
<dbReference type="OrthoDB" id="9813814at2"/>
<feature type="domain" description="Alanine racemase C-terminal" evidence="8">
    <location>
        <begin position="249"/>
        <end position="377"/>
    </location>
</feature>
<accession>A0A4R2KQF1</accession>
<comment type="function">
    <text evidence="5">Catalyzes the interconversion of L-alanine and D-alanine. May also act on other amino acids.</text>
</comment>
<dbReference type="EC" id="5.1.1.1" evidence="5"/>
<organism evidence="9 10">
    <name type="scientific">Marinisporobacter balticus</name>
    <dbReference type="NCBI Taxonomy" id="2018667"/>
    <lineage>
        <taxon>Bacteria</taxon>
        <taxon>Bacillati</taxon>
        <taxon>Bacillota</taxon>
        <taxon>Clostridia</taxon>
        <taxon>Peptostreptococcales</taxon>
        <taxon>Thermotaleaceae</taxon>
        <taxon>Marinisporobacter</taxon>
    </lineage>
</organism>
<dbReference type="Proteomes" id="UP000294919">
    <property type="component" value="Unassembled WGS sequence"/>
</dbReference>
<dbReference type="Pfam" id="PF00842">
    <property type="entry name" value="Ala_racemase_C"/>
    <property type="match status" value="1"/>
</dbReference>
<dbReference type="GO" id="GO:0009252">
    <property type="term" value="P:peptidoglycan biosynthetic process"/>
    <property type="evidence" value="ECO:0007669"/>
    <property type="project" value="TreeGrafter"/>
</dbReference>
<dbReference type="InterPro" id="IPR020622">
    <property type="entry name" value="Ala_racemase_pyridoxalP-BS"/>
</dbReference>
<dbReference type="NCBIfam" id="TIGR00492">
    <property type="entry name" value="alr"/>
    <property type="match status" value="1"/>
</dbReference>
<evidence type="ECO:0000256" key="6">
    <source>
        <dbReference type="PIRSR" id="PIRSR600821-50"/>
    </source>
</evidence>
<dbReference type="FunFam" id="3.20.20.10:FF:000002">
    <property type="entry name" value="Alanine racemase"/>
    <property type="match status" value="1"/>
</dbReference>
<feature type="active site" description="Proton acceptor; specific for D-alanine" evidence="5">
    <location>
        <position position="41"/>
    </location>
</feature>
<feature type="binding site" evidence="5 7">
    <location>
        <position position="318"/>
    </location>
    <ligand>
        <name>substrate</name>
    </ligand>
</feature>
<dbReference type="FunFam" id="2.40.37.10:FF:000006">
    <property type="entry name" value="Alanine racemase"/>
    <property type="match status" value="1"/>
</dbReference>
<evidence type="ECO:0000256" key="7">
    <source>
        <dbReference type="PIRSR" id="PIRSR600821-52"/>
    </source>
</evidence>
<comment type="cofactor">
    <cofactor evidence="2 5 6">
        <name>pyridoxal 5'-phosphate</name>
        <dbReference type="ChEBI" id="CHEBI:597326"/>
    </cofactor>
</comment>
<dbReference type="PANTHER" id="PTHR30511">
    <property type="entry name" value="ALANINE RACEMASE"/>
    <property type="match status" value="1"/>
</dbReference>
<dbReference type="Gene3D" id="2.40.37.10">
    <property type="entry name" value="Lyase, Ornithine Decarboxylase, Chain A, domain 1"/>
    <property type="match status" value="1"/>
</dbReference>
<dbReference type="CDD" id="cd00430">
    <property type="entry name" value="PLPDE_III_AR"/>
    <property type="match status" value="1"/>
</dbReference>
<dbReference type="SMART" id="SM01005">
    <property type="entry name" value="Ala_racemase_C"/>
    <property type="match status" value="1"/>
</dbReference>
<dbReference type="InterPro" id="IPR029066">
    <property type="entry name" value="PLP-binding_barrel"/>
</dbReference>
<feature type="binding site" evidence="5 7">
    <location>
        <position position="139"/>
    </location>
    <ligand>
        <name>substrate</name>
    </ligand>
</feature>
<dbReference type="GO" id="GO:0030170">
    <property type="term" value="F:pyridoxal phosphate binding"/>
    <property type="evidence" value="ECO:0007669"/>
    <property type="project" value="UniProtKB-UniRule"/>
</dbReference>
<dbReference type="InterPro" id="IPR011079">
    <property type="entry name" value="Ala_racemase_C"/>
</dbReference>
<dbReference type="InterPro" id="IPR009006">
    <property type="entry name" value="Ala_racemase/Decarboxylase_C"/>
</dbReference>
<dbReference type="HAMAP" id="MF_01201">
    <property type="entry name" value="Ala_racemase"/>
    <property type="match status" value="1"/>
</dbReference>
<dbReference type="SUPFAM" id="SSF50621">
    <property type="entry name" value="Alanine racemase C-terminal domain-like"/>
    <property type="match status" value="1"/>
</dbReference>
<comment type="similarity">
    <text evidence="5">Belongs to the alanine racemase family.</text>
</comment>
<feature type="modified residue" description="N6-(pyridoxal phosphate)lysine" evidence="5 6">
    <location>
        <position position="41"/>
    </location>
</feature>
<evidence type="ECO:0000313" key="9">
    <source>
        <dbReference type="EMBL" id="TCO73156.1"/>
    </source>
</evidence>
<evidence type="ECO:0000256" key="3">
    <source>
        <dbReference type="ARBA" id="ARBA00022898"/>
    </source>
</evidence>
<evidence type="ECO:0000313" key="10">
    <source>
        <dbReference type="Proteomes" id="UP000294919"/>
    </source>
</evidence>
<name>A0A4R2KQF1_9FIRM</name>
<protein>
    <recommendedName>
        <fullName evidence="5">Alanine racemase</fullName>
        <ecNumber evidence="5">5.1.1.1</ecNumber>
    </recommendedName>
</protein>
<comment type="pathway">
    <text evidence="5">Amino-acid biosynthesis; D-alanine biosynthesis; D-alanine from L-alanine: step 1/1.</text>
</comment>
<evidence type="ECO:0000256" key="2">
    <source>
        <dbReference type="ARBA" id="ARBA00001933"/>
    </source>
</evidence>
<dbReference type="PROSITE" id="PS00395">
    <property type="entry name" value="ALANINE_RACEMASE"/>
    <property type="match status" value="1"/>
</dbReference>
<dbReference type="Pfam" id="PF01168">
    <property type="entry name" value="Ala_racemase_N"/>
    <property type="match status" value="1"/>
</dbReference>
<keyword evidence="3 5" id="KW-0663">Pyridoxal phosphate</keyword>
<dbReference type="AlphaFoldDB" id="A0A4R2KQF1"/>
<dbReference type="InterPro" id="IPR001608">
    <property type="entry name" value="Ala_racemase_N"/>
</dbReference>
<gene>
    <name evidence="9" type="ORF">EV214_11658</name>
</gene>
<comment type="catalytic activity">
    <reaction evidence="1 5">
        <text>L-alanine = D-alanine</text>
        <dbReference type="Rhea" id="RHEA:20249"/>
        <dbReference type="ChEBI" id="CHEBI:57416"/>
        <dbReference type="ChEBI" id="CHEBI:57972"/>
        <dbReference type="EC" id="5.1.1.1"/>
    </reaction>
</comment>
<dbReference type="GO" id="GO:0030632">
    <property type="term" value="P:D-alanine biosynthetic process"/>
    <property type="evidence" value="ECO:0007669"/>
    <property type="project" value="UniProtKB-UniRule"/>
</dbReference>
<evidence type="ECO:0000259" key="8">
    <source>
        <dbReference type="SMART" id="SM01005"/>
    </source>
</evidence>